<organism evidence="1 2">
    <name type="scientific">Sulfobacillus acidophilus (strain ATCC 700253 / DSM 10332 / NAL)</name>
    <dbReference type="NCBI Taxonomy" id="679936"/>
    <lineage>
        <taxon>Bacteria</taxon>
        <taxon>Bacillati</taxon>
        <taxon>Bacillota</taxon>
        <taxon>Clostridia</taxon>
        <taxon>Eubacteriales</taxon>
        <taxon>Clostridiales Family XVII. Incertae Sedis</taxon>
        <taxon>Sulfobacillus</taxon>
    </lineage>
</organism>
<dbReference type="KEGG" id="sap:Sulac_1710"/>
<dbReference type="Proteomes" id="UP000005439">
    <property type="component" value="Chromosome"/>
</dbReference>
<evidence type="ECO:0000313" key="2">
    <source>
        <dbReference type="Proteomes" id="UP000005439"/>
    </source>
</evidence>
<reference evidence="2" key="1">
    <citation type="submission" date="2011-12" db="EMBL/GenBank/DDBJ databases">
        <title>The complete genome of chromosome of Sulfobacillus acidophilus DSM 10332.</title>
        <authorList>
            <person name="Lucas S."/>
            <person name="Han J."/>
            <person name="Lapidus A."/>
            <person name="Bruce D."/>
            <person name="Goodwin L."/>
            <person name="Pitluck S."/>
            <person name="Peters L."/>
            <person name="Kyrpides N."/>
            <person name="Mavromatis K."/>
            <person name="Ivanova N."/>
            <person name="Mikhailova N."/>
            <person name="Chertkov O."/>
            <person name="Saunders E."/>
            <person name="Detter J.C."/>
            <person name="Tapia R."/>
            <person name="Han C."/>
            <person name="Land M."/>
            <person name="Hauser L."/>
            <person name="Markowitz V."/>
            <person name="Cheng J.-F."/>
            <person name="Hugenholtz P."/>
            <person name="Woyke T."/>
            <person name="Wu D."/>
            <person name="Pukall R."/>
            <person name="Gehrich-Schroeter G."/>
            <person name="Schneider S."/>
            <person name="Klenk H.-P."/>
            <person name="Eisen J.A."/>
        </authorList>
    </citation>
    <scope>NUCLEOTIDE SEQUENCE [LARGE SCALE GENOMIC DNA]</scope>
    <source>
        <strain evidence="2">ATCC 700253 / DSM 10332 / NAL</strain>
    </source>
</reference>
<dbReference type="EMBL" id="CP003179">
    <property type="protein sequence ID" value="AEW05206.1"/>
    <property type="molecule type" value="Genomic_DNA"/>
</dbReference>
<dbReference type="STRING" id="679936.Sulac_1710"/>
<keyword evidence="2" id="KW-1185">Reference proteome</keyword>
<protein>
    <submittedName>
        <fullName evidence="1">Uncharacterized protein</fullName>
    </submittedName>
</protein>
<dbReference type="HOGENOM" id="CLU_2866124_0_0_9"/>
<gene>
    <name evidence="1" type="ordered locus">Sulac_1710</name>
</gene>
<dbReference type="PATRIC" id="fig|679936.5.peg.1777"/>
<name>G8TZG6_SULAD</name>
<accession>G8TZG6</accession>
<reference evidence="1 2" key="2">
    <citation type="journal article" date="2012" name="Stand. Genomic Sci.">
        <title>Complete genome sequence of the moderately thermophilic mineral-sulfide-oxidizing firmicute Sulfobacillus acidophilus type strain (NAL(T)).</title>
        <authorList>
            <person name="Anderson I."/>
            <person name="Chertkov O."/>
            <person name="Chen A."/>
            <person name="Saunders E."/>
            <person name="Lapidus A."/>
            <person name="Nolan M."/>
            <person name="Lucas S."/>
            <person name="Hammon N."/>
            <person name="Deshpande S."/>
            <person name="Cheng J.F."/>
            <person name="Han C."/>
            <person name="Tapia R."/>
            <person name="Goodwin L.A."/>
            <person name="Pitluck S."/>
            <person name="Liolios K."/>
            <person name="Pagani I."/>
            <person name="Ivanova N."/>
            <person name="Mikhailova N."/>
            <person name="Pati A."/>
            <person name="Palaniappan K."/>
            <person name="Land M."/>
            <person name="Pan C."/>
            <person name="Rohde M."/>
            <person name="Pukall R."/>
            <person name="Goker M."/>
            <person name="Detter J.C."/>
            <person name="Woyke T."/>
            <person name="Bristow J."/>
            <person name="Eisen J.A."/>
            <person name="Markowitz V."/>
            <person name="Hugenholtz P."/>
            <person name="Kyrpides N.C."/>
            <person name="Klenk H.P."/>
            <person name="Mavromatis K."/>
        </authorList>
    </citation>
    <scope>NUCLEOTIDE SEQUENCE [LARGE SCALE GENOMIC DNA]</scope>
    <source>
        <strain evidence="2">ATCC 700253 / DSM 10332 / NAL</strain>
    </source>
</reference>
<sequence>MTNKERLEELEKRIGDVRGLPGGIGMMLKSIVIPQLKTVPESEAHKVREAVRHIVETLKDVFDV</sequence>
<evidence type="ECO:0000313" key="1">
    <source>
        <dbReference type="EMBL" id="AEW05206.1"/>
    </source>
</evidence>
<dbReference type="AlphaFoldDB" id="G8TZG6"/>
<proteinExistence type="predicted"/>